<dbReference type="Pfam" id="PF08240">
    <property type="entry name" value="ADH_N"/>
    <property type="match status" value="1"/>
</dbReference>
<keyword evidence="2" id="KW-0560">Oxidoreductase</keyword>
<protein>
    <submittedName>
        <fullName evidence="4">Zinc-dependent alcohol dehydrogenase family protein</fullName>
    </submittedName>
</protein>
<sequence length="325" mass="34622">MRAAVAERPGPLGAVLAVWEVPGAGSLAPDEVSVRMIAAAVNPSDAVTVSGAYASRITFPFVPGFEGVGVIERAGPGVPEQMIGRRVLPIGSAGCWAERKQTPLSWCIPVPEDLPDAAAGTAYINPLTAWLMVERFCAAGVREVVITAATSTIAGHLAQLLSARGITPIGLVRGTPGREVAEPSLWRDVLATSDPAWPDRLRHVAGGRTDVVLDCVGGAQGALLMEFLAPDGVLVHYGLLSGEPLPRACFDGRRGTRVELFHLRETVHSMPRHELPALFGPVFEHLRAGRLLTPCAQEVPLSRLPDALRAHRRRPAGKLLVDCRR</sequence>
<dbReference type="GO" id="GO:0016651">
    <property type="term" value="F:oxidoreductase activity, acting on NAD(P)H"/>
    <property type="evidence" value="ECO:0007669"/>
    <property type="project" value="TreeGrafter"/>
</dbReference>
<evidence type="ECO:0000313" key="4">
    <source>
        <dbReference type="EMBL" id="HJB09213.1"/>
    </source>
</evidence>
<dbReference type="SUPFAM" id="SSF51735">
    <property type="entry name" value="NAD(P)-binding Rossmann-fold domains"/>
    <property type="match status" value="1"/>
</dbReference>
<dbReference type="Proteomes" id="UP000823823">
    <property type="component" value="Unassembled WGS sequence"/>
</dbReference>
<proteinExistence type="predicted"/>
<dbReference type="CDD" id="cd05282">
    <property type="entry name" value="ETR_like"/>
    <property type="match status" value="1"/>
</dbReference>
<dbReference type="InterPro" id="IPR020843">
    <property type="entry name" value="ER"/>
</dbReference>
<evidence type="ECO:0000259" key="3">
    <source>
        <dbReference type="SMART" id="SM00829"/>
    </source>
</evidence>
<dbReference type="InterPro" id="IPR011032">
    <property type="entry name" value="GroES-like_sf"/>
</dbReference>
<dbReference type="Gene3D" id="3.40.50.720">
    <property type="entry name" value="NAD(P)-binding Rossmann-like Domain"/>
    <property type="match status" value="1"/>
</dbReference>
<accession>A0A9D2LB34</accession>
<name>A0A9D2LB34_9MICO</name>
<keyword evidence="1" id="KW-0521">NADP</keyword>
<dbReference type="PANTHER" id="PTHR48106">
    <property type="entry name" value="QUINONE OXIDOREDUCTASE PIG3-RELATED"/>
    <property type="match status" value="1"/>
</dbReference>
<reference evidence="4" key="2">
    <citation type="submission" date="2021-04" db="EMBL/GenBank/DDBJ databases">
        <authorList>
            <person name="Gilroy R."/>
        </authorList>
    </citation>
    <scope>NUCLEOTIDE SEQUENCE</scope>
    <source>
        <strain evidence="4">ChiHjej13B12-24818</strain>
    </source>
</reference>
<dbReference type="AlphaFoldDB" id="A0A9D2LB34"/>
<organism evidence="4 5">
    <name type="scientific">Candidatus Brachybacterium merdavium</name>
    <dbReference type="NCBI Taxonomy" id="2838513"/>
    <lineage>
        <taxon>Bacteria</taxon>
        <taxon>Bacillati</taxon>
        <taxon>Actinomycetota</taxon>
        <taxon>Actinomycetes</taxon>
        <taxon>Micrococcales</taxon>
        <taxon>Dermabacteraceae</taxon>
        <taxon>Brachybacterium</taxon>
    </lineage>
</organism>
<comment type="caution">
    <text evidence="4">The sequence shown here is derived from an EMBL/GenBank/DDBJ whole genome shotgun (WGS) entry which is preliminary data.</text>
</comment>
<dbReference type="EMBL" id="DWZH01000012">
    <property type="protein sequence ID" value="HJB09213.1"/>
    <property type="molecule type" value="Genomic_DNA"/>
</dbReference>
<evidence type="ECO:0000313" key="5">
    <source>
        <dbReference type="Proteomes" id="UP000823823"/>
    </source>
</evidence>
<dbReference type="SUPFAM" id="SSF50129">
    <property type="entry name" value="GroES-like"/>
    <property type="match status" value="1"/>
</dbReference>
<dbReference type="InterPro" id="IPR036291">
    <property type="entry name" value="NAD(P)-bd_dom_sf"/>
</dbReference>
<dbReference type="GO" id="GO:0070402">
    <property type="term" value="F:NADPH binding"/>
    <property type="evidence" value="ECO:0007669"/>
    <property type="project" value="TreeGrafter"/>
</dbReference>
<evidence type="ECO:0000256" key="1">
    <source>
        <dbReference type="ARBA" id="ARBA00022857"/>
    </source>
</evidence>
<dbReference type="InterPro" id="IPR013154">
    <property type="entry name" value="ADH-like_N"/>
</dbReference>
<evidence type="ECO:0000256" key="2">
    <source>
        <dbReference type="ARBA" id="ARBA00023002"/>
    </source>
</evidence>
<feature type="domain" description="Enoyl reductase (ER)" evidence="3">
    <location>
        <begin position="10"/>
        <end position="321"/>
    </location>
</feature>
<gene>
    <name evidence="4" type="ORF">H9786_01575</name>
</gene>
<dbReference type="Gene3D" id="3.90.180.10">
    <property type="entry name" value="Medium-chain alcohol dehydrogenases, catalytic domain"/>
    <property type="match status" value="1"/>
</dbReference>
<dbReference type="Pfam" id="PF13602">
    <property type="entry name" value="ADH_zinc_N_2"/>
    <property type="match status" value="1"/>
</dbReference>
<dbReference type="PANTHER" id="PTHR48106:SF18">
    <property type="entry name" value="QUINONE OXIDOREDUCTASE PIG3"/>
    <property type="match status" value="1"/>
</dbReference>
<dbReference type="SMART" id="SM00829">
    <property type="entry name" value="PKS_ER"/>
    <property type="match status" value="1"/>
</dbReference>
<reference evidence="4" key="1">
    <citation type="journal article" date="2021" name="PeerJ">
        <title>Extensive microbial diversity within the chicken gut microbiome revealed by metagenomics and culture.</title>
        <authorList>
            <person name="Gilroy R."/>
            <person name="Ravi A."/>
            <person name="Getino M."/>
            <person name="Pursley I."/>
            <person name="Horton D.L."/>
            <person name="Alikhan N.F."/>
            <person name="Baker D."/>
            <person name="Gharbi K."/>
            <person name="Hall N."/>
            <person name="Watson M."/>
            <person name="Adriaenssens E.M."/>
            <person name="Foster-Nyarko E."/>
            <person name="Jarju S."/>
            <person name="Secka A."/>
            <person name="Antonio M."/>
            <person name="Oren A."/>
            <person name="Chaudhuri R.R."/>
            <person name="La Ragione R."/>
            <person name="Hildebrand F."/>
            <person name="Pallen M.J."/>
        </authorList>
    </citation>
    <scope>NUCLEOTIDE SEQUENCE</scope>
    <source>
        <strain evidence="4">ChiHjej13B12-24818</strain>
    </source>
</reference>